<evidence type="ECO:0000313" key="2">
    <source>
        <dbReference type="Proteomes" id="UP000314294"/>
    </source>
</evidence>
<proteinExistence type="predicted"/>
<sequence>MRLYSAATNASIPFPPFSSREHRRGGYLSDMCTVHLVGRRKKKLFFASAPREKALLRHSSVTPP</sequence>
<dbReference type="EMBL" id="SRLO01002126">
    <property type="protein sequence ID" value="TNN33807.1"/>
    <property type="molecule type" value="Genomic_DNA"/>
</dbReference>
<protein>
    <submittedName>
        <fullName evidence="1">Uncharacterized protein</fullName>
    </submittedName>
</protein>
<gene>
    <name evidence="1" type="ORF">EYF80_056031</name>
</gene>
<reference evidence="1 2" key="1">
    <citation type="submission" date="2019-03" db="EMBL/GenBank/DDBJ databases">
        <title>First draft genome of Liparis tanakae, snailfish: a comprehensive survey of snailfish specific genes.</title>
        <authorList>
            <person name="Kim W."/>
            <person name="Song I."/>
            <person name="Jeong J.-H."/>
            <person name="Kim D."/>
            <person name="Kim S."/>
            <person name="Ryu S."/>
            <person name="Song J.Y."/>
            <person name="Lee S.K."/>
        </authorList>
    </citation>
    <scope>NUCLEOTIDE SEQUENCE [LARGE SCALE GENOMIC DNA]</scope>
    <source>
        <tissue evidence="1">Muscle</tissue>
    </source>
</reference>
<keyword evidence="2" id="KW-1185">Reference proteome</keyword>
<dbReference type="AlphaFoldDB" id="A0A4Z2EXY7"/>
<comment type="caution">
    <text evidence="1">The sequence shown here is derived from an EMBL/GenBank/DDBJ whole genome shotgun (WGS) entry which is preliminary data.</text>
</comment>
<dbReference type="Proteomes" id="UP000314294">
    <property type="component" value="Unassembled WGS sequence"/>
</dbReference>
<name>A0A4Z2EXY7_9TELE</name>
<accession>A0A4Z2EXY7</accession>
<organism evidence="1 2">
    <name type="scientific">Liparis tanakae</name>
    <name type="common">Tanaka's snailfish</name>
    <dbReference type="NCBI Taxonomy" id="230148"/>
    <lineage>
        <taxon>Eukaryota</taxon>
        <taxon>Metazoa</taxon>
        <taxon>Chordata</taxon>
        <taxon>Craniata</taxon>
        <taxon>Vertebrata</taxon>
        <taxon>Euteleostomi</taxon>
        <taxon>Actinopterygii</taxon>
        <taxon>Neopterygii</taxon>
        <taxon>Teleostei</taxon>
        <taxon>Neoteleostei</taxon>
        <taxon>Acanthomorphata</taxon>
        <taxon>Eupercaria</taxon>
        <taxon>Perciformes</taxon>
        <taxon>Cottioidei</taxon>
        <taxon>Cottales</taxon>
        <taxon>Liparidae</taxon>
        <taxon>Liparis</taxon>
    </lineage>
</organism>
<evidence type="ECO:0000313" key="1">
    <source>
        <dbReference type="EMBL" id="TNN33807.1"/>
    </source>
</evidence>